<keyword evidence="2" id="KW-1133">Transmembrane helix</keyword>
<feature type="region of interest" description="Disordered" evidence="1">
    <location>
        <begin position="86"/>
        <end position="116"/>
    </location>
</feature>
<keyword evidence="2" id="KW-0472">Membrane</keyword>
<feature type="compositionally biased region" description="Low complexity" evidence="1">
    <location>
        <begin position="96"/>
        <end position="111"/>
    </location>
</feature>
<dbReference type="AlphaFoldDB" id="A0A942U5T3"/>
<keyword evidence="2" id="KW-0812">Transmembrane</keyword>
<proteinExistence type="predicted"/>
<feature type="transmembrane region" description="Helical" evidence="2">
    <location>
        <begin position="6"/>
        <end position="29"/>
    </location>
</feature>
<dbReference type="EMBL" id="JAGYPF010000002">
    <property type="protein sequence ID" value="MBS4212972.1"/>
    <property type="molecule type" value="Genomic_DNA"/>
</dbReference>
<name>A0A942U5T3_9BACI</name>
<protein>
    <submittedName>
        <fullName evidence="3">Uncharacterized protein</fullName>
    </submittedName>
</protein>
<keyword evidence="4" id="KW-1185">Reference proteome</keyword>
<evidence type="ECO:0000313" key="3">
    <source>
        <dbReference type="EMBL" id="MBS4212972.1"/>
    </source>
</evidence>
<evidence type="ECO:0000313" key="4">
    <source>
        <dbReference type="Proteomes" id="UP000679749"/>
    </source>
</evidence>
<evidence type="ECO:0000256" key="1">
    <source>
        <dbReference type="SAM" id="MobiDB-lite"/>
    </source>
</evidence>
<reference evidence="3" key="1">
    <citation type="submission" date="2021-05" db="EMBL/GenBank/DDBJ databases">
        <title>Novel Bacillus species.</title>
        <authorList>
            <person name="Liu G."/>
        </authorList>
    </citation>
    <scope>NUCLEOTIDE SEQUENCE</scope>
    <source>
        <strain evidence="3">FJAT-49825</strain>
    </source>
</reference>
<sequence>MGAAAWQIISIAGYSLAAVLLIVAVFLFFKMNILAIIGDLSGRTAARQIEEIRERNKMTGSKRHQPDAFNLDRGSLTEPVGVRRLWTGRTGNTGKTGSTGRTGNTAGGTARPGDTVGRTGNMGNAAYSVVNTGNVVDTISPGFTSSTGNDRGNTVSTGDEFNTINTGFTGKVDRFFGNGPSDATEVLANDATEVLFQADKHLSEGTAVLSNETEVLLDSSTEVLYEGVETFEPGTEVLDPGTEVLNLGTEVLDGGTEVLIESNETTVLNPVVELDDKEDTPISEIEFKIIRDIKITHTDEVI</sequence>
<gene>
    <name evidence="3" type="ORF">KHA99_10990</name>
</gene>
<dbReference type="Proteomes" id="UP000679749">
    <property type="component" value="Unassembled WGS sequence"/>
</dbReference>
<dbReference type="RefSeq" id="WP_213117489.1">
    <property type="nucleotide sequence ID" value="NZ_JAGYPF010000002.1"/>
</dbReference>
<evidence type="ECO:0000256" key="2">
    <source>
        <dbReference type="SAM" id="Phobius"/>
    </source>
</evidence>
<accession>A0A942U5T3</accession>
<comment type="caution">
    <text evidence="3">The sequence shown here is derived from an EMBL/GenBank/DDBJ whole genome shotgun (WGS) entry which is preliminary data.</text>
</comment>
<organism evidence="3 4">
    <name type="scientific">Neobacillus rhizophilus</name>
    <dbReference type="NCBI Taxonomy" id="2833579"/>
    <lineage>
        <taxon>Bacteria</taxon>
        <taxon>Bacillati</taxon>
        <taxon>Bacillota</taxon>
        <taxon>Bacilli</taxon>
        <taxon>Bacillales</taxon>
        <taxon>Bacillaceae</taxon>
        <taxon>Neobacillus</taxon>
    </lineage>
</organism>